<name>A0A1F5YPA6_9BACT</name>
<keyword evidence="11" id="KW-0413">Isomerase</keyword>
<dbReference type="SUPFAM" id="SSF109998">
    <property type="entry name" value="Triger factor/SurA peptide-binding domain-like"/>
    <property type="match status" value="1"/>
</dbReference>
<protein>
    <recommendedName>
        <fullName evidence="9">Periplasmic chaperone PpiD</fullName>
    </recommendedName>
    <alternativeName>
        <fullName evidence="10">Periplasmic folding chaperone</fullName>
    </alternativeName>
</protein>
<evidence type="ECO:0000256" key="5">
    <source>
        <dbReference type="ARBA" id="ARBA00022989"/>
    </source>
</evidence>
<dbReference type="STRING" id="1817867.A3F83_08600"/>
<evidence type="ECO:0000256" key="2">
    <source>
        <dbReference type="ARBA" id="ARBA00022475"/>
    </source>
</evidence>
<comment type="caution">
    <text evidence="13">The sequence shown here is derived from an EMBL/GenBank/DDBJ whole genome shotgun (WGS) entry which is preliminary data.</text>
</comment>
<proteinExistence type="inferred from homology"/>
<dbReference type="InterPro" id="IPR027304">
    <property type="entry name" value="Trigger_fact/SurA_dom_sf"/>
</dbReference>
<evidence type="ECO:0000256" key="9">
    <source>
        <dbReference type="ARBA" id="ARBA00040743"/>
    </source>
</evidence>
<dbReference type="SUPFAM" id="SSF54534">
    <property type="entry name" value="FKBP-like"/>
    <property type="match status" value="1"/>
</dbReference>
<evidence type="ECO:0000256" key="1">
    <source>
        <dbReference type="ARBA" id="ARBA00004382"/>
    </source>
</evidence>
<evidence type="ECO:0000256" key="6">
    <source>
        <dbReference type="ARBA" id="ARBA00023136"/>
    </source>
</evidence>
<dbReference type="Gene3D" id="1.10.4030.10">
    <property type="entry name" value="Porin chaperone SurA, peptide-binding domain"/>
    <property type="match status" value="1"/>
</dbReference>
<comment type="subcellular location">
    <subcellularLocation>
        <location evidence="1">Cell inner membrane</location>
        <topology evidence="1">Single-pass type II membrane protein</topology>
        <orientation evidence="1">Periplasmic side</orientation>
    </subcellularLocation>
</comment>
<keyword evidence="5" id="KW-1133">Transmembrane helix</keyword>
<keyword evidence="4" id="KW-0812">Transmembrane</keyword>
<comment type="similarity">
    <text evidence="8">Belongs to the PpiD chaperone family.</text>
</comment>
<dbReference type="PANTHER" id="PTHR47529:SF1">
    <property type="entry name" value="PERIPLASMIC CHAPERONE PPID"/>
    <property type="match status" value="1"/>
</dbReference>
<evidence type="ECO:0000256" key="3">
    <source>
        <dbReference type="ARBA" id="ARBA00022519"/>
    </source>
</evidence>
<dbReference type="PROSITE" id="PS50198">
    <property type="entry name" value="PPIC_PPIASE_2"/>
    <property type="match status" value="1"/>
</dbReference>
<dbReference type="Proteomes" id="UP000179129">
    <property type="component" value="Unassembled WGS sequence"/>
</dbReference>
<keyword evidence="2" id="KW-1003">Cell membrane</keyword>
<evidence type="ECO:0000256" key="8">
    <source>
        <dbReference type="ARBA" id="ARBA00038408"/>
    </source>
</evidence>
<organism evidence="13 14">
    <name type="scientific">Candidatus Glassbacteria bacterium RIFCSPLOWO2_12_FULL_58_11</name>
    <dbReference type="NCBI Taxonomy" id="1817867"/>
    <lineage>
        <taxon>Bacteria</taxon>
        <taxon>Candidatus Glassiibacteriota</taxon>
    </lineage>
</organism>
<dbReference type="AlphaFoldDB" id="A0A1F5YPA6"/>
<sequence>MMQTFRNNMKAIFFILIFFFVGWMAVTLTGFDDYIIQQNKADVRGMQYAGIVNGENISRSIFDQRIQRTVDLATSQREGASLSAWEIEQLADQVWNEMVNEIVFRKVYQRHQIEVTDAEVIEYIKANPLPELMRAPELQTDGRFDYDKYLAILANPQAGSLVLELERDARDKIPSFKLFLEIASLSKLTEAQIERAYKEREEKVQVNYIRLNTDSLVSDQEVAVSEEEIKQYYEANRKKFDRPEMAALDYLFIPVTPGSDDTLAAQDTLSRVLELLDKGENWDSLALKYSRDQLARSGGDLGWFARGDYNDNRMVDLAFSLKPGQVSKPTVTDDGCQIVRLDSARTRNGKREVKAHRILYTIQAGSKKISELRTRARGLRRAMHDSEQGFHQVAVDSGFTALSTGLFAIGSPVPGIQVSRELLDFVYSAKQGSLSYPLNVYLRDSEGGEVVLIALVVQRKDAGITPLAEAADSIRYRLMLDKKKIKCTELIQTLTADYDQYENLEAFAKAKGMSLVASPEFTRLTGLEGVGRNNAFIGTAFGLPVGRKSGIIETGDNFYLLEVVSRTEADNSRLQQSRDRLVQQLTSQRMQMLFSLFTNELLDKTAIEDLRKIQHPDSLARAMN</sequence>
<dbReference type="GO" id="GO:0003755">
    <property type="term" value="F:peptidyl-prolyl cis-trans isomerase activity"/>
    <property type="evidence" value="ECO:0007669"/>
    <property type="project" value="UniProtKB-KW"/>
</dbReference>
<dbReference type="PANTHER" id="PTHR47529">
    <property type="entry name" value="PEPTIDYL-PROLYL CIS-TRANS ISOMERASE D"/>
    <property type="match status" value="1"/>
</dbReference>
<evidence type="ECO:0000259" key="12">
    <source>
        <dbReference type="PROSITE" id="PS50198"/>
    </source>
</evidence>
<dbReference type="Gene3D" id="3.10.50.40">
    <property type="match status" value="1"/>
</dbReference>
<evidence type="ECO:0000313" key="14">
    <source>
        <dbReference type="Proteomes" id="UP000179129"/>
    </source>
</evidence>
<dbReference type="InterPro" id="IPR052029">
    <property type="entry name" value="PpiD_chaperone"/>
</dbReference>
<accession>A0A1F5YPA6</accession>
<dbReference type="InterPro" id="IPR000297">
    <property type="entry name" value="PPIase_PpiC"/>
</dbReference>
<evidence type="ECO:0000256" key="7">
    <source>
        <dbReference type="ARBA" id="ARBA00023186"/>
    </source>
</evidence>
<feature type="domain" description="PpiC" evidence="12">
    <location>
        <begin position="243"/>
        <end position="343"/>
    </location>
</feature>
<evidence type="ECO:0000256" key="4">
    <source>
        <dbReference type="ARBA" id="ARBA00022692"/>
    </source>
</evidence>
<keyword evidence="3" id="KW-0997">Cell inner membrane</keyword>
<dbReference type="Pfam" id="PF13145">
    <property type="entry name" value="Rotamase_2"/>
    <property type="match status" value="1"/>
</dbReference>
<evidence type="ECO:0000313" key="13">
    <source>
        <dbReference type="EMBL" id="OGG01956.1"/>
    </source>
</evidence>
<evidence type="ECO:0000256" key="10">
    <source>
        <dbReference type="ARBA" id="ARBA00042775"/>
    </source>
</evidence>
<evidence type="ECO:0000256" key="11">
    <source>
        <dbReference type="PROSITE-ProRule" id="PRU00278"/>
    </source>
</evidence>
<keyword evidence="6" id="KW-0472">Membrane</keyword>
<keyword evidence="7" id="KW-0143">Chaperone</keyword>
<dbReference type="Pfam" id="PF13623">
    <property type="entry name" value="SurA_N_2"/>
    <property type="match status" value="1"/>
</dbReference>
<keyword evidence="11" id="KW-0697">Rotamase</keyword>
<dbReference type="GO" id="GO:0005886">
    <property type="term" value="C:plasma membrane"/>
    <property type="evidence" value="ECO:0007669"/>
    <property type="project" value="UniProtKB-SubCell"/>
</dbReference>
<reference evidence="13 14" key="1">
    <citation type="journal article" date="2016" name="Nat. Commun.">
        <title>Thousands of microbial genomes shed light on interconnected biogeochemical processes in an aquifer system.</title>
        <authorList>
            <person name="Anantharaman K."/>
            <person name="Brown C.T."/>
            <person name="Hug L.A."/>
            <person name="Sharon I."/>
            <person name="Castelle C.J."/>
            <person name="Probst A.J."/>
            <person name="Thomas B.C."/>
            <person name="Singh A."/>
            <person name="Wilkins M.J."/>
            <person name="Karaoz U."/>
            <person name="Brodie E.L."/>
            <person name="Williams K.H."/>
            <person name="Hubbard S.S."/>
            <person name="Banfield J.F."/>
        </authorList>
    </citation>
    <scope>NUCLEOTIDE SEQUENCE [LARGE SCALE GENOMIC DNA]</scope>
</reference>
<dbReference type="EMBL" id="MFIX01000200">
    <property type="protein sequence ID" value="OGG01956.1"/>
    <property type="molecule type" value="Genomic_DNA"/>
</dbReference>
<gene>
    <name evidence="13" type="ORF">A3F83_08600</name>
</gene>
<dbReference type="InterPro" id="IPR046357">
    <property type="entry name" value="PPIase_dom_sf"/>
</dbReference>